<evidence type="ECO:0000256" key="2">
    <source>
        <dbReference type="ARBA" id="ARBA00023015"/>
    </source>
</evidence>
<evidence type="ECO:0000259" key="8">
    <source>
        <dbReference type="PROSITE" id="PS50110"/>
    </source>
</evidence>
<feature type="domain" description="OmpR/PhoB-type" evidence="9">
    <location>
        <begin position="128"/>
        <end position="228"/>
    </location>
</feature>
<dbReference type="InterPro" id="IPR011006">
    <property type="entry name" value="CheY-like_superfamily"/>
</dbReference>
<dbReference type="PANTHER" id="PTHR48111">
    <property type="entry name" value="REGULATOR OF RPOS"/>
    <property type="match status" value="1"/>
</dbReference>
<keyword evidence="11" id="KW-1185">Reference proteome</keyword>
<name>A0ABW8TB75_9CLOT</name>
<evidence type="ECO:0000259" key="9">
    <source>
        <dbReference type="PROSITE" id="PS51755"/>
    </source>
</evidence>
<evidence type="ECO:0000313" key="11">
    <source>
        <dbReference type="Proteomes" id="UP001623592"/>
    </source>
</evidence>
<dbReference type="InterPro" id="IPR016032">
    <property type="entry name" value="Sig_transdc_resp-reg_C-effctor"/>
</dbReference>
<dbReference type="PROSITE" id="PS50110">
    <property type="entry name" value="RESPONSE_REGULATORY"/>
    <property type="match status" value="1"/>
</dbReference>
<evidence type="ECO:0000256" key="1">
    <source>
        <dbReference type="ARBA" id="ARBA00018672"/>
    </source>
</evidence>
<keyword evidence="6" id="KW-0597">Phosphoprotein</keyword>
<evidence type="ECO:0000256" key="4">
    <source>
        <dbReference type="ARBA" id="ARBA00023163"/>
    </source>
</evidence>
<dbReference type="SUPFAM" id="SSF52172">
    <property type="entry name" value="CheY-like"/>
    <property type="match status" value="1"/>
</dbReference>
<dbReference type="CDD" id="cd17574">
    <property type="entry name" value="REC_OmpR"/>
    <property type="match status" value="1"/>
</dbReference>
<feature type="DNA-binding region" description="OmpR/PhoB-type" evidence="7">
    <location>
        <begin position="128"/>
        <end position="228"/>
    </location>
</feature>
<keyword evidence="3 7" id="KW-0238">DNA-binding</keyword>
<dbReference type="PROSITE" id="PS51755">
    <property type="entry name" value="OMPR_PHOB"/>
    <property type="match status" value="1"/>
</dbReference>
<dbReference type="Gene3D" id="1.10.10.10">
    <property type="entry name" value="Winged helix-like DNA-binding domain superfamily/Winged helix DNA-binding domain"/>
    <property type="match status" value="1"/>
</dbReference>
<protein>
    <recommendedName>
        <fullName evidence="1">Stage 0 sporulation protein A homolog</fullName>
    </recommendedName>
</protein>
<dbReference type="SMART" id="SM00862">
    <property type="entry name" value="Trans_reg_C"/>
    <property type="match status" value="1"/>
</dbReference>
<comment type="function">
    <text evidence="5">May play the central regulatory role in sporulation. It may be an element of the effector pathway responsible for the activation of sporulation genes in response to nutritional stress. Spo0A may act in concert with spo0H (a sigma factor) to control the expression of some genes that are critical to the sporulation process.</text>
</comment>
<reference evidence="10 11" key="1">
    <citation type="submission" date="2024-11" db="EMBL/GenBank/DDBJ databases">
        <authorList>
            <person name="Heng Y.C."/>
            <person name="Lim A.C.H."/>
            <person name="Lee J.K.Y."/>
            <person name="Kittelmann S."/>
        </authorList>
    </citation>
    <scope>NUCLEOTIDE SEQUENCE [LARGE SCALE GENOMIC DNA]</scope>
    <source>
        <strain evidence="10 11">WILCCON 0114</strain>
    </source>
</reference>
<dbReference type="SUPFAM" id="SSF46894">
    <property type="entry name" value="C-terminal effector domain of the bipartite response regulators"/>
    <property type="match status" value="1"/>
</dbReference>
<dbReference type="RefSeq" id="WP_406786133.1">
    <property type="nucleotide sequence ID" value="NZ_JBJIAA010000002.1"/>
</dbReference>
<dbReference type="Gene3D" id="6.10.250.690">
    <property type="match status" value="1"/>
</dbReference>
<dbReference type="Pfam" id="PF00072">
    <property type="entry name" value="Response_reg"/>
    <property type="match status" value="1"/>
</dbReference>
<keyword evidence="2" id="KW-0805">Transcription regulation</keyword>
<dbReference type="Gene3D" id="3.40.50.2300">
    <property type="match status" value="1"/>
</dbReference>
<organism evidence="10 11">
    <name type="scientific">Clostridium neuense</name>
    <dbReference type="NCBI Taxonomy" id="1728934"/>
    <lineage>
        <taxon>Bacteria</taxon>
        <taxon>Bacillati</taxon>
        <taxon>Bacillota</taxon>
        <taxon>Clostridia</taxon>
        <taxon>Eubacteriales</taxon>
        <taxon>Clostridiaceae</taxon>
        <taxon>Clostridium</taxon>
    </lineage>
</organism>
<dbReference type="InterPro" id="IPR036388">
    <property type="entry name" value="WH-like_DNA-bd_sf"/>
</dbReference>
<dbReference type="Pfam" id="PF00486">
    <property type="entry name" value="Trans_reg_C"/>
    <property type="match status" value="1"/>
</dbReference>
<gene>
    <name evidence="10" type="ORF">ACJDT4_03460</name>
</gene>
<dbReference type="InterPro" id="IPR001789">
    <property type="entry name" value="Sig_transdc_resp-reg_receiver"/>
</dbReference>
<dbReference type="EMBL" id="JBJIAA010000002">
    <property type="protein sequence ID" value="MFL0249467.1"/>
    <property type="molecule type" value="Genomic_DNA"/>
</dbReference>
<proteinExistence type="predicted"/>
<evidence type="ECO:0000256" key="6">
    <source>
        <dbReference type="PROSITE-ProRule" id="PRU00169"/>
    </source>
</evidence>
<comment type="caution">
    <text evidence="10">The sequence shown here is derived from an EMBL/GenBank/DDBJ whole genome shotgun (WGS) entry which is preliminary data.</text>
</comment>
<feature type="domain" description="Response regulatory" evidence="8">
    <location>
        <begin position="3"/>
        <end position="117"/>
    </location>
</feature>
<evidence type="ECO:0000256" key="7">
    <source>
        <dbReference type="PROSITE-ProRule" id="PRU01091"/>
    </source>
</evidence>
<sequence>MIKILLVEDDMAITVGVEYALKKEGFSVSSAKNIKEAKEKLNNEAFNLMLLDVLLPDGSGYDLCKELRTSDSNLPIIFMTACDEEVNVVLGLDLGGDDYITKPVRIKELVSRINAVLRRNKVISNEPPRRMQTGNIVIEPLKFKIFKDGKEINLTSMEYKLILLFIENKGNVLSRSTIIEKLWDIDGNFVDENTLNVYIKRLREKIEENLKEPEYIQTVRGLGYRWNKEVIKLE</sequence>
<dbReference type="InterPro" id="IPR039420">
    <property type="entry name" value="WalR-like"/>
</dbReference>
<evidence type="ECO:0000256" key="5">
    <source>
        <dbReference type="ARBA" id="ARBA00024867"/>
    </source>
</evidence>
<evidence type="ECO:0000313" key="10">
    <source>
        <dbReference type="EMBL" id="MFL0249467.1"/>
    </source>
</evidence>
<dbReference type="Proteomes" id="UP001623592">
    <property type="component" value="Unassembled WGS sequence"/>
</dbReference>
<keyword evidence="4" id="KW-0804">Transcription</keyword>
<dbReference type="PANTHER" id="PTHR48111:SF73">
    <property type="entry name" value="ALKALINE PHOSPHATASE SYNTHESIS TRANSCRIPTIONAL REGULATORY PROTEIN PHOP"/>
    <property type="match status" value="1"/>
</dbReference>
<feature type="modified residue" description="4-aspartylphosphate" evidence="6">
    <location>
        <position position="52"/>
    </location>
</feature>
<dbReference type="InterPro" id="IPR001867">
    <property type="entry name" value="OmpR/PhoB-type_DNA-bd"/>
</dbReference>
<evidence type="ECO:0000256" key="3">
    <source>
        <dbReference type="ARBA" id="ARBA00023125"/>
    </source>
</evidence>
<dbReference type="SMART" id="SM00448">
    <property type="entry name" value="REC"/>
    <property type="match status" value="1"/>
</dbReference>
<dbReference type="CDD" id="cd00383">
    <property type="entry name" value="trans_reg_C"/>
    <property type="match status" value="1"/>
</dbReference>
<accession>A0ABW8TB75</accession>